<dbReference type="PROSITE" id="PS50005">
    <property type="entry name" value="TPR"/>
    <property type="match status" value="2"/>
</dbReference>
<dbReference type="PROSITE" id="PS50293">
    <property type="entry name" value="TPR_REGION"/>
    <property type="match status" value="2"/>
</dbReference>
<keyword evidence="1" id="KW-0677">Repeat</keyword>
<dbReference type="InterPro" id="IPR051685">
    <property type="entry name" value="Ycf3/AcsC/BcsC/TPR_MFPF"/>
</dbReference>
<dbReference type="EMBL" id="JAQOUE010000001">
    <property type="protein sequence ID" value="MDT7043141.1"/>
    <property type="molecule type" value="Genomic_DNA"/>
</dbReference>
<dbReference type="SMART" id="SM00028">
    <property type="entry name" value="TPR"/>
    <property type="match status" value="3"/>
</dbReference>
<evidence type="ECO:0000256" key="1">
    <source>
        <dbReference type="ARBA" id="ARBA00022737"/>
    </source>
</evidence>
<dbReference type="Gene3D" id="1.25.40.10">
    <property type="entry name" value="Tetratricopeptide repeat domain"/>
    <property type="match status" value="2"/>
</dbReference>
<dbReference type="InterPro" id="IPR019734">
    <property type="entry name" value="TPR_rpt"/>
</dbReference>
<evidence type="ECO:0000313" key="5">
    <source>
        <dbReference type="Proteomes" id="UP001250932"/>
    </source>
</evidence>
<keyword evidence="5" id="KW-1185">Reference proteome</keyword>
<dbReference type="Proteomes" id="UP001250932">
    <property type="component" value="Unassembled WGS sequence"/>
</dbReference>
<evidence type="ECO:0000256" key="3">
    <source>
        <dbReference type="PROSITE-ProRule" id="PRU00339"/>
    </source>
</evidence>
<accession>A0ABU3K9S2</accession>
<dbReference type="Pfam" id="PF13424">
    <property type="entry name" value="TPR_12"/>
    <property type="match status" value="1"/>
</dbReference>
<keyword evidence="2 3" id="KW-0802">TPR repeat</keyword>
<protein>
    <submittedName>
        <fullName evidence="4">Tetratricopeptide repeat protein</fullName>
    </submittedName>
</protein>
<feature type="repeat" description="TPR" evidence="3">
    <location>
        <begin position="269"/>
        <end position="302"/>
    </location>
</feature>
<proteinExistence type="predicted"/>
<name>A0ABU3K9S2_9BACT</name>
<dbReference type="InterPro" id="IPR011990">
    <property type="entry name" value="TPR-like_helical_dom_sf"/>
</dbReference>
<sequence length="355" mass="40024">MPPPEPGLPPSASDLELLGTTKLCDDKALILNQWKGSTFTRTPWGSGERLERLAQSQQPNFDRFYFFNEEDVLVGAIFRFGSGLNLEPYPILRGTLSQLPPSSAFFLDPAQLLQSTKAKSAVLFRTGSKTSTTQYLVLDDKDRPLLLVASMSIDPYEQLLSSYQKAYLPGLVRSSDTEKAKELALSQGNTFLALQQFARGEAALFSSCGQRQPEVAIDAYRRAVNLGFPKKEQLAEAHHRMGLALRDKDQLQEAQTHLEKALEIRPNVPEVINNLGSVLAQQNKQTQAIELFERAIILRPNYARARFNLAEVLEKMNKRRAIEEYETYLALVEGIPEEEPRMMLVEERLKRLKGK</sequence>
<dbReference type="PANTHER" id="PTHR44943:SF8">
    <property type="entry name" value="TPR REPEAT-CONTAINING PROTEIN MJ0263"/>
    <property type="match status" value="1"/>
</dbReference>
<evidence type="ECO:0000313" key="4">
    <source>
        <dbReference type="EMBL" id="MDT7043141.1"/>
    </source>
</evidence>
<organism evidence="4 5">
    <name type="scientific">Candidatus Nitronereus thalassa</name>
    <dbReference type="NCBI Taxonomy" id="3020898"/>
    <lineage>
        <taxon>Bacteria</taxon>
        <taxon>Pseudomonadati</taxon>
        <taxon>Nitrospirota</taxon>
        <taxon>Nitrospiria</taxon>
        <taxon>Nitrospirales</taxon>
        <taxon>Nitrospiraceae</taxon>
        <taxon>Candidatus Nitronereus</taxon>
    </lineage>
</organism>
<dbReference type="SUPFAM" id="SSF48452">
    <property type="entry name" value="TPR-like"/>
    <property type="match status" value="1"/>
</dbReference>
<dbReference type="PANTHER" id="PTHR44943">
    <property type="entry name" value="CELLULOSE SYNTHASE OPERON PROTEIN C"/>
    <property type="match status" value="1"/>
</dbReference>
<evidence type="ECO:0000256" key="2">
    <source>
        <dbReference type="ARBA" id="ARBA00022803"/>
    </source>
</evidence>
<dbReference type="RefSeq" id="WP_313833640.1">
    <property type="nucleotide sequence ID" value="NZ_JAQOUE010000001.1"/>
</dbReference>
<comment type="caution">
    <text evidence="4">The sequence shown here is derived from an EMBL/GenBank/DDBJ whole genome shotgun (WGS) entry which is preliminary data.</text>
</comment>
<reference evidence="4 5" key="1">
    <citation type="journal article" date="2023" name="ISME J.">
        <title>Cultivation and genomic characterization of novel and ubiquitous marine nitrite-oxidizing bacteria from the Nitrospirales.</title>
        <authorList>
            <person name="Mueller A.J."/>
            <person name="Daebeler A."/>
            <person name="Herbold C.W."/>
            <person name="Kirkegaard R.H."/>
            <person name="Daims H."/>
        </authorList>
    </citation>
    <scope>NUCLEOTIDE SEQUENCE [LARGE SCALE GENOMIC DNA]</scope>
    <source>
        <strain evidence="4 5">EB</strain>
    </source>
</reference>
<feature type="repeat" description="TPR" evidence="3">
    <location>
        <begin position="235"/>
        <end position="268"/>
    </location>
</feature>
<gene>
    <name evidence="4" type="ORF">PPG34_12345</name>
</gene>